<evidence type="ECO:0000313" key="5">
    <source>
        <dbReference type="Proteomes" id="UP000620382"/>
    </source>
</evidence>
<dbReference type="CDD" id="cd20495">
    <property type="entry name" value="C58_PaToxP-like"/>
    <property type="match status" value="1"/>
</dbReference>
<reference evidence="3 4" key="1">
    <citation type="submission" date="2019-08" db="EMBL/GenBank/DDBJ databases">
        <title>Pseudomonas haemolytica sp. nov. isolated from raw milk and skim milk concentrate.</title>
        <authorList>
            <person name="Hofmann K."/>
            <person name="Huptas C."/>
            <person name="Doll E."/>
            <person name="Scherer S."/>
            <person name="Wenning M."/>
        </authorList>
    </citation>
    <scope>NUCLEOTIDE SEQUENCE [LARGE SCALE GENOMIC DNA]</scope>
    <source>
        <strain evidence="3 4">DSM 108987</strain>
    </source>
</reference>
<sequence length="1175" mass="127271">MLNITQSASPHAFAVALFPEPAAPQPLLRAEESPADSPPPTTPTPPRKADLAAQLADKENLKSLGQTLNQLATKLGNDASPQAVLAALASTPMDIHSASSYAEQAGASVTLETFIETFLELPLPSSHFHLSGLARAVINKSMEHPLGDLGGALSWPVPLNADEQQRLRAITLNHEHALGDKPLVMQTKGGVLEFLRYQQPLGAQPQDDPAKTLEALISTPQAQLMGQDLQQRMQGIANDSSVTDYLLAGIALQLDPESITAPHRNQIAGFDLASDKHWGKPLSAVVDGLAQWLSDKGKTSPEMAKVGAHLLLASRAPAFLIKDIPASVTYGSPAWVNLAVAAATIEARTPGKLPNMTFAQVMLEAESASLADPLVTETAQREALIDWGVVHGVLGKKDDHLYTADDLNTLVTTFNARKAEMAVAAEALEKDIPSRKEMARAVCKERFPGLEALFEEKLIHVSRAERNVHGHITGYRTVEVGPHSLLDIAMMDLPGPDLVFTSKDKRIPVEKLIANPRFGVPEAFESEFKSVIEEKKQGTETYIKHMISQLTGEHLKNFEFGKITFYQEHSKTLGLELYGTTANPIGEELLVKIERDGVETEYRINFNEGRIDEVPTGTAKLRSHRVANRVYEIKEFKPAGAEALKEQAQTPPDGSPTDAFASPRVGLIAKAFVEHINLDNNAIKQQARGQTTADNNQDRAEVVQEFLLDLVPFRSAIQNFRAGNIGEGIFDLGLDLFGFVTAGAATAGKIAKIAGTAASRVAKGLKAARAIGMATFSTLNPLGGLGDLAVGGARQAGKGIQFLANNGAKAINTVRGATGSYDVLKAVSKEHGTALLGTYKSGNSSFDTVAVLKNDQWYHYNPANNKVYGSPIKHFTPIGAPLLVRPGQGTHDAAFRAILDRAQASVADYQRGLTQGAVHSIPGYSPHLDAENLKQIALQRHLTPEQMGTLTREIKDRKIFEAQYISKVLYNDVHAPGVRVTPVSQVDYLAHVDLTSRGECAALSNLMALAIMTGKEDLLMQNLYRAARNPTDSIAAEFIDELENFQRVVGQRSSFHMGKPFKQESYQNIIDDLTNSTTSKTLRIATKDHGMIAGIKVEAGKTEWFFYEPNSGMVKFTTLKSMQEGMEKALNSGGIAQTLNSYSVNRVRHYEVSEFSAGDMSTVNSVYKGLLDATL</sequence>
<dbReference type="AlphaFoldDB" id="A0A5P1DGE2"/>
<protein>
    <recommendedName>
        <fullName evidence="6">Peptidase C58 YopT-type domain-containing protein</fullName>
    </recommendedName>
</protein>
<dbReference type="OrthoDB" id="6740126at2"/>
<dbReference type="Proteomes" id="UP000408764">
    <property type="component" value="Unassembled WGS sequence"/>
</dbReference>
<dbReference type="Proteomes" id="UP000620382">
    <property type="component" value="Unassembled WGS sequence"/>
</dbReference>
<name>A0A5P1DGE2_9PSED</name>
<proteinExistence type="predicted"/>
<organism evidence="3 4">
    <name type="scientific">Pseudomonas haemolytica</name>
    <dbReference type="NCBI Taxonomy" id="2600065"/>
    <lineage>
        <taxon>Bacteria</taxon>
        <taxon>Pseudomonadati</taxon>
        <taxon>Pseudomonadota</taxon>
        <taxon>Gammaproteobacteria</taxon>
        <taxon>Pseudomonadales</taxon>
        <taxon>Pseudomonadaceae</taxon>
        <taxon>Pseudomonas</taxon>
    </lineage>
</organism>
<accession>A0A5P1DGE2</accession>
<gene>
    <name evidence="3" type="ORF">FRT59_18835</name>
    <name evidence="2" type="ORF">JJD71_00865</name>
</gene>
<dbReference type="EMBL" id="VOIW01000005">
    <property type="protein sequence ID" value="MRJ39010.1"/>
    <property type="molecule type" value="Genomic_DNA"/>
</dbReference>
<evidence type="ECO:0000313" key="2">
    <source>
        <dbReference type="EMBL" id="MBK3457613.1"/>
    </source>
</evidence>
<feature type="region of interest" description="Disordered" evidence="1">
    <location>
        <begin position="24"/>
        <end position="50"/>
    </location>
</feature>
<reference evidence="2 5" key="2">
    <citation type="submission" date="2021-01" db="EMBL/GenBank/DDBJ databases">
        <title>Antibiotic resistance and phylogeny of Pseudomonas spp. isolated over three decades from chicken meat in the Norwegian food chain.</title>
        <authorList>
            <person name="Moen B."/>
        </authorList>
    </citation>
    <scope>NUCLEOTIDE SEQUENCE [LARGE SCALE GENOMIC DNA]</scope>
    <source>
        <strain evidence="2 5">MF6766</strain>
    </source>
</reference>
<comment type="caution">
    <text evidence="3">The sequence shown here is derived from an EMBL/GenBank/DDBJ whole genome shotgun (WGS) entry which is preliminary data.</text>
</comment>
<feature type="compositionally biased region" description="Pro residues" evidence="1">
    <location>
        <begin position="36"/>
        <end position="46"/>
    </location>
</feature>
<dbReference type="EMBL" id="JAENSR010000001">
    <property type="protein sequence ID" value="MBK3457613.1"/>
    <property type="molecule type" value="Genomic_DNA"/>
</dbReference>
<evidence type="ECO:0000313" key="3">
    <source>
        <dbReference type="EMBL" id="MRJ39010.1"/>
    </source>
</evidence>
<dbReference type="RefSeq" id="WP_153871958.1">
    <property type="nucleotide sequence ID" value="NZ_JAEKCT010000005.1"/>
</dbReference>
<keyword evidence="5" id="KW-1185">Reference proteome</keyword>
<evidence type="ECO:0000256" key="1">
    <source>
        <dbReference type="SAM" id="MobiDB-lite"/>
    </source>
</evidence>
<evidence type="ECO:0000313" key="4">
    <source>
        <dbReference type="Proteomes" id="UP000408764"/>
    </source>
</evidence>
<evidence type="ECO:0008006" key="6">
    <source>
        <dbReference type="Google" id="ProtNLM"/>
    </source>
</evidence>